<dbReference type="GO" id="GO:0003723">
    <property type="term" value="F:RNA binding"/>
    <property type="evidence" value="ECO:0007669"/>
    <property type="project" value="TreeGrafter"/>
</dbReference>
<evidence type="ECO:0000313" key="3">
    <source>
        <dbReference type="EMBL" id="PIB02564.1"/>
    </source>
</evidence>
<dbReference type="OrthoDB" id="2115716at2759"/>
<dbReference type="GO" id="GO:0042254">
    <property type="term" value="P:ribosome biogenesis"/>
    <property type="evidence" value="ECO:0007669"/>
    <property type="project" value="TreeGrafter"/>
</dbReference>
<keyword evidence="6" id="KW-1185">Reference proteome</keyword>
<dbReference type="InterPro" id="IPR027417">
    <property type="entry name" value="P-loop_NTPase"/>
</dbReference>
<dbReference type="AlphaFoldDB" id="A0A2G5IDG8"/>
<feature type="compositionally biased region" description="Polar residues" evidence="1">
    <location>
        <begin position="1"/>
        <end position="34"/>
    </location>
</feature>
<dbReference type="Proteomes" id="UP000230605">
    <property type="component" value="Chromosome 1"/>
</dbReference>
<dbReference type="EMBL" id="LKMD01000100">
    <property type="protein sequence ID" value="PIB02564.1"/>
    <property type="molecule type" value="Genomic_DNA"/>
</dbReference>
<dbReference type="InterPro" id="IPR050168">
    <property type="entry name" value="AAA_ATPase_domain"/>
</dbReference>
<feature type="domain" description="AAA+ ATPase" evidence="2">
    <location>
        <begin position="251"/>
        <end position="378"/>
    </location>
</feature>
<sequence length="517" mass="58303">MRNDPRSSSSWSRGIQPTPTNANFEPASSITTVTAGARPVGPRNPTSQRFFEHSSANRVNTDAVIVESIRAEYPELHLAVVPRGGCNILGYAAAGHAGVLPLGNAKDRLSWRLYVPPASRLNGKGYTGDSVKFGKYLVDWRNKEFIVYLVDGRDGTGSYPDVVNQYILSASVEATNTLVLEAGNWGNTLHNEIWVFDGGYWQKSAELFNSVQKASWDDVILDPNMKKAIRDDVENFYDSRGTYERLKVPWKRGIIYYGPPGNGKTISVKALMNTLYKREDSVPTLYVKTLSSFAGPEYSIAQIFDLARRTAPCLLVFEDLDSIVTDSVRSYFLNAVDGIQKNDGILMIGSTNHLDRLDPGIAKRPSRFDRKYLFPNPNEKERVAYMKYWQSKLSDNEDVDFPDKLCTAVAKITQGFSFAYMQEAMVASLLAIARDADAFSEMICLECLEAHDRPSNGRTCENESIRPFKGLYDYVWLVRQMDEQDPDLDNNVLWREIKKQVRILREEMGEEKGARRT</sequence>
<reference evidence="3 5" key="1">
    <citation type="submission" date="2015-10" db="EMBL/GenBank/DDBJ databases">
        <title>The cercosporin biosynthetic gene cluster was horizontally transferred to several fungal lineages and shown to be expanded in Cercospora beticola based on microsynteny with recipient genomes.</title>
        <authorList>
            <person name="De Jonge R."/>
            <person name="Ebert M.K."/>
            <person name="Suttle J.C."/>
            <person name="Jurick Ii W.M."/>
            <person name="Secor G.A."/>
            <person name="Thomma B.P."/>
            <person name="Van De Peer Y."/>
            <person name="Bolton M.D."/>
        </authorList>
    </citation>
    <scope>NUCLEOTIDE SEQUENCE [LARGE SCALE GENOMIC DNA]</scope>
    <source>
        <strain evidence="3 5">09-40</strain>
    </source>
</reference>
<feature type="region of interest" description="Disordered" evidence="1">
    <location>
        <begin position="1"/>
        <end position="53"/>
    </location>
</feature>
<evidence type="ECO:0000256" key="1">
    <source>
        <dbReference type="SAM" id="MobiDB-lite"/>
    </source>
</evidence>
<accession>A0A2G5IDG8</accession>
<dbReference type="GO" id="GO:0016887">
    <property type="term" value="F:ATP hydrolysis activity"/>
    <property type="evidence" value="ECO:0007669"/>
    <property type="project" value="InterPro"/>
</dbReference>
<dbReference type="GO" id="GO:0005634">
    <property type="term" value="C:nucleus"/>
    <property type="evidence" value="ECO:0007669"/>
    <property type="project" value="TreeGrafter"/>
</dbReference>
<dbReference type="PANTHER" id="PTHR23077:SF132">
    <property type="entry name" value="ATP-DEPENDENT ZN PROTEASE"/>
    <property type="match status" value="1"/>
</dbReference>
<evidence type="ECO:0000259" key="2">
    <source>
        <dbReference type="SMART" id="SM00382"/>
    </source>
</evidence>
<evidence type="ECO:0000313" key="6">
    <source>
        <dbReference type="Proteomes" id="UP001302367"/>
    </source>
</evidence>
<dbReference type="EMBL" id="CP134184">
    <property type="protein sequence ID" value="WPA97290.1"/>
    <property type="molecule type" value="Genomic_DNA"/>
</dbReference>
<dbReference type="SMART" id="SM00382">
    <property type="entry name" value="AAA"/>
    <property type="match status" value="1"/>
</dbReference>
<name>A0A2G5IDG8_CERBT</name>
<dbReference type="CDD" id="cd19481">
    <property type="entry name" value="RecA-like_protease"/>
    <property type="match status" value="1"/>
</dbReference>
<protein>
    <submittedName>
        <fullName evidence="3">Putative ATPase</fullName>
    </submittedName>
</protein>
<gene>
    <name evidence="3" type="ORF">CB0940_01836</name>
    <name evidence="4" type="ORF">RHO25_001899</name>
</gene>
<evidence type="ECO:0000313" key="5">
    <source>
        <dbReference type="Proteomes" id="UP000230605"/>
    </source>
</evidence>
<dbReference type="FunFam" id="3.40.50.300:FF:002838">
    <property type="entry name" value="Uncharacterized ATPase YjoB"/>
    <property type="match status" value="1"/>
</dbReference>
<evidence type="ECO:0000313" key="4">
    <source>
        <dbReference type="EMBL" id="WPA97290.1"/>
    </source>
</evidence>
<dbReference type="PANTHER" id="PTHR23077">
    <property type="entry name" value="AAA-FAMILY ATPASE"/>
    <property type="match status" value="1"/>
</dbReference>
<reference evidence="4 6" key="2">
    <citation type="submission" date="2023-09" db="EMBL/GenBank/DDBJ databases">
        <title>Complete-Gapless Cercospora beticola genome.</title>
        <authorList>
            <person name="Wyatt N.A."/>
            <person name="Spanner R.E."/>
            <person name="Bolton M.D."/>
        </authorList>
    </citation>
    <scope>NUCLEOTIDE SEQUENCE [LARGE SCALE GENOMIC DNA]</scope>
    <source>
        <strain evidence="4">Cb09-40</strain>
    </source>
</reference>
<dbReference type="Proteomes" id="UP001302367">
    <property type="component" value="Chromosome 1"/>
</dbReference>
<dbReference type="Pfam" id="PF00004">
    <property type="entry name" value="AAA"/>
    <property type="match status" value="1"/>
</dbReference>
<feature type="compositionally biased region" description="Polar residues" evidence="1">
    <location>
        <begin position="44"/>
        <end position="53"/>
    </location>
</feature>
<dbReference type="Gene3D" id="3.40.50.300">
    <property type="entry name" value="P-loop containing nucleotide triphosphate hydrolases"/>
    <property type="match status" value="1"/>
</dbReference>
<proteinExistence type="predicted"/>
<dbReference type="GO" id="GO:1990275">
    <property type="term" value="F:preribosome binding"/>
    <property type="evidence" value="ECO:0007669"/>
    <property type="project" value="TreeGrafter"/>
</dbReference>
<dbReference type="SUPFAM" id="SSF52540">
    <property type="entry name" value="P-loop containing nucleoside triphosphate hydrolases"/>
    <property type="match status" value="1"/>
</dbReference>
<dbReference type="InterPro" id="IPR003593">
    <property type="entry name" value="AAA+_ATPase"/>
</dbReference>
<dbReference type="GO" id="GO:0005524">
    <property type="term" value="F:ATP binding"/>
    <property type="evidence" value="ECO:0007669"/>
    <property type="project" value="InterPro"/>
</dbReference>
<dbReference type="InterPro" id="IPR003959">
    <property type="entry name" value="ATPase_AAA_core"/>
</dbReference>
<organism evidence="3 5">
    <name type="scientific">Cercospora beticola</name>
    <name type="common">Sugarbeet leaf spot fungus</name>
    <dbReference type="NCBI Taxonomy" id="122368"/>
    <lineage>
        <taxon>Eukaryota</taxon>
        <taxon>Fungi</taxon>
        <taxon>Dikarya</taxon>
        <taxon>Ascomycota</taxon>
        <taxon>Pezizomycotina</taxon>
        <taxon>Dothideomycetes</taxon>
        <taxon>Dothideomycetidae</taxon>
        <taxon>Mycosphaerellales</taxon>
        <taxon>Mycosphaerellaceae</taxon>
        <taxon>Cercospora</taxon>
    </lineage>
</organism>